<feature type="compositionally biased region" description="Acidic residues" evidence="1">
    <location>
        <begin position="60"/>
        <end position="74"/>
    </location>
</feature>
<evidence type="ECO:0000313" key="3">
    <source>
        <dbReference type="Proteomes" id="UP000789595"/>
    </source>
</evidence>
<keyword evidence="3" id="KW-1185">Reference proteome</keyword>
<feature type="compositionally biased region" description="Acidic residues" evidence="1">
    <location>
        <begin position="225"/>
        <end position="235"/>
    </location>
</feature>
<gene>
    <name evidence="2" type="ORF">PECAL_5P28100</name>
</gene>
<feature type="compositionally biased region" description="Pro residues" evidence="1">
    <location>
        <begin position="187"/>
        <end position="206"/>
    </location>
</feature>
<sequence>MTAKASIPAGALAQNLLATIDASADPTRPPIHPDTLALYDLWLASGAANEPAAPPPPPASDDDEEDYSESDDDTGNEHDFGPLQSSFYGVTWDRKKGRWRAAVRLAKRLGYEGQVYNIGLFDHAWEKQAARAVDAFVRRYMPELVHSHLNFPDEPDEDDGQDSPADDAVPRKFVPNELERAADASAGPPPPPAPEVPPAAPPPPPADQMATASDSAMESAPAPMESDEDQDDESVPEVPGTTI</sequence>
<dbReference type="Proteomes" id="UP000789595">
    <property type="component" value="Unassembled WGS sequence"/>
</dbReference>
<dbReference type="EMBL" id="CAKKNE010000005">
    <property type="protein sequence ID" value="CAH0378295.1"/>
    <property type="molecule type" value="Genomic_DNA"/>
</dbReference>
<dbReference type="Gene3D" id="3.30.730.10">
    <property type="entry name" value="AP2/ERF domain"/>
    <property type="match status" value="1"/>
</dbReference>
<dbReference type="AlphaFoldDB" id="A0A8J2WRW6"/>
<feature type="region of interest" description="Disordered" evidence="1">
    <location>
        <begin position="148"/>
        <end position="243"/>
    </location>
</feature>
<evidence type="ECO:0000256" key="1">
    <source>
        <dbReference type="SAM" id="MobiDB-lite"/>
    </source>
</evidence>
<name>A0A8J2WRW6_9STRA</name>
<proteinExistence type="predicted"/>
<dbReference type="InterPro" id="IPR036955">
    <property type="entry name" value="AP2/ERF_dom_sf"/>
</dbReference>
<evidence type="ECO:0000313" key="2">
    <source>
        <dbReference type="EMBL" id="CAH0378295.1"/>
    </source>
</evidence>
<feature type="region of interest" description="Disordered" evidence="1">
    <location>
        <begin position="47"/>
        <end position="82"/>
    </location>
</feature>
<reference evidence="2" key="1">
    <citation type="submission" date="2021-11" db="EMBL/GenBank/DDBJ databases">
        <authorList>
            <consortium name="Genoscope - CEA"/>
            <person name="William W."/>
        </authorList>
    </citation>
    <scope>NUCLEOTIDE SEQUENCE</scope>
</reference>
<dbReference type="GO" id="GO:0003700">
    <property type="term" value="F:DNA-binding transcription factor activity"/>
    <property type="evidence" value="ECO:0007669"/>
    <property type="project" value="InterPro"/>
</dbReference>
<evidence type="ECO:0008006" key="4">
    <source>
        <dbReference type="Google" id="ProtNLM"/>
    </source>
</evidence>
<accession>A0A8J2WRW6</accession>
<feature type="compositionally biased region" description="Acidic residues" evidence="1">
    <location>
        <begin position="153"/>
        <end position="165"/>
    </location>
</feature>
<comment type="caution">
    <text evidence="2">The sequence shown here is derived from an EMBL/GenBank/DDBJ whole genome shotgun (WGS) entry which is preliminary data.</text>
</comment>
<protein>
    <recommendedName>
        <fullName evidence="4">AP2/ERF domain-containing protein</fullName>
    </recommendedName>
</protein>
<organism evidence="2 3">
    <name type="scientific">Pelagomonas calceolata</name>
    <dbReference type="NCBI Taxonomy" id="35677"/>
    <lineage>
        <taxon>Eukaryota</taxon>
        <taxon>Sar</taxon>
        <taxon>Stramenopiles</taxon>
        <taxon>Ochrophyta</taxon>
        <taxon>Pelagophyceae</taxon>
        <taxon>Pelagomonadales</taxon>
        <taxon>Pelagomonadaceae</taxon>
        <taxon>Pelagomonas</taxon>
    </lineage>
</organism>